<name>A0ABR1IYQ9_9AGAR</name>
<dbReference type="PANTHER" id="PTHR39336:SF1">
    <property type="entry name" value="PYRIDOXAMINE PHOSPHATE OXIDASE FAMILY PROTEIN (AFU_ORTHOLOGUE AFUA_6G11440)"/>
    <property type="match status" value="1"/>
</dbReference>
<protein>
    <recommendedName>
        <fullName evidence="2">Pyridoxamine 5'-phosphate oxidase N-terminal domain-containing protein</fullName>
    </recommendedName>
</protein>
<keyword evidence="1" id="KW-1133">Transmembrane helix</keyword>
<feature type="domain" description="Pyridoxamine 5'-phosphate oxidase N-terminal" evidence="2">
    <location>
        <begin position="9"/>
        <end position="132"/>
    </location>
</feature>
<keyword evidence="1" id="KW-0472">Membrane</keyword>
<dbReference type="SUPFAM" id="SSF50475">
    <property type="entry name" value="FMN-binding split barrel"/>
    <property type="match status" value="1"/>
</dbReference>
<dbReference type="InterPro" id="IPR012349">
    <property type="entry name" value="Split_barrel_FMN-bd"/>
</dbReference>
<sequence>MGQFFDSIPDNLIEWINKQEIFWVATAPLSQDGHVNLSPKCTRGMFHVVDETRVWYEDMTGSGVETISHIRENGRITILFTAFEGPPRIVRLFGTGTVYEFGSPEYSALISPETRQPGSRAVIMVDVHKVGSSCGYSIPFFKFKSHRNQLHQWAARREGFDADFESNDVSKLSDKGIRSYWVTKNMSSIDGIPGLAKAPNSDMAKDKTVWDVSGKKKYKSDEAMTNRRSTQSVDKSFLLGLGVGAVAMGLFGWAKIGMKA</sequence>
<keyword evidence="1" id="KW-0812">Transmembrane</keyword>
<dbReference type="InterPro" id="IPR011576">
    <property type="entry name" value="Pyridox_Oxase_N"/>
</dbReference>
<dbReference type="Pfam" id="PF01243">
    <property type="entry name" value="PNPOx_N"/>
    <property type="match status" value="1"/>
</dbReference>
<dbReference type="Proteomes" id="UP001498398">
    <property type="component" value="Unassembled WGS sequence"/>
</dbReference>
<organism evidence="3 4">
    <name type="scientific">Marasmiellus scandens</name>
    <dbReference type="NCBI Taxonomy" id="2682957"/>
    <lineage>
        <taxon>Eukaryota</taxon>
        <taxon>Fungi</taxon>
        <taxon>Dikarya</taxon>
        <taxon>Basidiomycota</taxon>
        <taxon>Agaricomycotina</taxon>
        <taxon>Agaricomycetes</taxon>
        <taxon>Agaricomycetidae</taxon>
        <taxon>Agaricales</taxon>
        <taxon>Marasmiineae</taxon>
        <taxon>Omphalotaceae</taxon>
        <taxon>Marasmiellus</taxon>
    </lineage>
</organism>
<dbReference type="EMBL" id="JBANRG010000058">
    <property type="protein sequence ID" value="KAK7442536.1"/>
    <property type="molecule type" value="Genomic_DNA"/>
</dbReference>
<feature type="transmembrane region" description="Helical" evidence="1">
    <location>
        <begin position="236"/>
        <end position="254"/>
    </location>
</feature>
<proteinExistence type="predicted"/>
<dbReference type="PANTHER" id="PTHR39336">
    <property type="entry name" value="PYRIDOXAMINE PHOSPHATE OXIDASE FAMILY PROTEIN (AFU_ORTHOLOGUE AFUA_6G11440)"/>
    <property type="match status" value="1"/>
</dbReference>
<accession>A0ABR1IYQ9</accession>
<dbReference type="Gene3D" id="2.30.110.10">
    <property type="entry name" value="Electron Transport, Fmn-binding Protein, Chain A"/>
    <property type="match status" value="1"/>
</dbReference>
<keyword evidence="4" id="KW-1185">Reference proteome</keyword>
<reference evidence="3 4" key="1">
    <citation type="submission" date="2024-01" db="EMBL/GenBank/DDBJ databases">
        <title>A draft genome for the cacao thread blight pathogen Marasmiellus scandens.</title>
        <authorList>
            <person name="Baruah I.K."/>
            <person name="Leung J."/>
            <person name="Bukari Y."/>
            <person name="Amoako-Attah I."/>
            <person name="Meinhardt L.W."/>
            <person name="Bailey B.A."/>
            <person name="Cohen S.P."/>
        </authorList>
    </citation>
    <scope>NUCLEOTIDE SEQUENCE [LARGE SCALE GENOMIC DNA]</scope>
    <source>
        <strain evidence="3 4">GH-19</strain>
    </source>
</reference>
<gene>
    <name evidence="3" type="ORF">VKT23_016134</name>
</gene>
<comment type="caution">
    <text evidence="3">The sequence shown here is derived from an EMBL/GenBank/DDBJ whole genome shotgun (WGS) entry which is preliminary data.</text>
</comment>
<evidence type="ECO:0000313" key="3">
    <source>
        <dbReference type="EMBL" id="KAK7442536.1"/>
    </source>
</evidence>
<evidence type="ECO:0000313" key="4">
    <source>
        <dbReference type="Proteomes" id="UP001498398"/>
    </source>
</evidence>
<evidence type="ECO:0000259" key="2">
    <source>
        <dbReference type="Pfam" id="PF01243"/>
    </source>
</evidence>
<evidence type="ECO:0000256" key="1">
    <source>
        <dbReference type="SAM" id="Phobius"/>
    </source>
</evidence>